<dbReference type="InterPro" id="IPR048367">
    <property type="entry name" value="TNP-like_RNaseH_C"/>
</dbReference>
<protein>
    <recommendedName>
        <fullName evidence="5">THAP domain-containing protein 9</fullName>
    </recommendedName>
</protein>
<dbReference type="InterPro" id="IPR048366">
    <property type="entry name" value="TNP-like_GBD"/>
</dbReference>
<dbReference type="PANTHER" id="PTHR47577:SF2">
    <property type="entry name" value="THAP DOMAIN CONTAINING 9"/>
    <property type="match status" value="1"/>
</dbReference>
<feature type="domain" description="Transposable element P transposase-like GTP-binding insertion" evidence="1">
    <location>
        <begin position="120"/>
        <end position="237"/>
    </location>
</feature>
<comment type="caution">
    <text evidence="3">The sequence shown here is derived from an EMBL/GenBank/DDBJ whole genome shotgun (WGS) entry which is preliminary data.</text>
</comment>
<evidence type="ECO:0000313" key="3">
    <source>
        <dbReference type="EMBL" id="KAE9539557.1"/>
    </source>
</evidence>
<dbReference type="OrthoDB" id="6630489at2759"/>
<dbReference type="Pfam" id="PF21788">
    <property type="entry name" value="TNP-like_GBD"/>
    <property type="match status" value="1"/>
</dbReference>
<dbReference type="Proteomes" id="UP000475862">
    <property type="component" value="Unassembled WGS sequence"/>
</dbReference>
<proteinExistence type="predicted"/>
<gene>
    <name evidence="3" type="ORF">AGLY_004809</name>
</gene>
<evidence type="ECO:0000259" key="2">
    <source>
        <dbReference type="Pfam" id="PF21789"/>
    </source>
</evidence>
<organism evidence="3 4">
    <name type="scientific">Aphis glycines</name>
    <name type="common">Soybean aphid</name>
    <dbReference type="NCBI Taxonomy" id="307491"/>
    <lineage>
        <taxon>Eukaryota</taxon>
        <taxon>Metazoa</taxon>
        <taxon>Ecdysozoa</taxon>
        <taxon>Arthropoda</taxon>
        <taxon>Hexapoda</taxon>
        <taxon>Insecta</taxon>
        <taxon>Pterygota</taxon>
        <taxon>Neoptera</taxon>
        <taxon>Paraneoptera</taxon>
        <taxon>Hemiptera</taxon>
        <taxon>Sternorrhyncha</taxon>
        <taxon>Aphidomorpha</taxon>
        <taxon>Aphidoidea</taxon>
        <taxon>Aphididae</taxon>
        <taxon>Aphidini</taxon>
        <taxon>Aphis</taxon>
        <taxon>Aphis</taxon>
    </lineage>
</organism>
<keyword evidence="4" id="KW-1185">Reference proteome</keyword>
<dbReference type="Pfam" id="PF21789">
    <property type="entry name" value="TNP-like_RNaseH_C"/>
    <property type="match status" value="1"/>
</dbReference>
<reference evidence="3 4" key="1">
    <citation type="submission" date="2019-08" db="EMBL/GenBank/DDBJ databases">
        <title>The genome of the soybean aphid Biotype 1, its phylome, world population structure and adaptation to the North American continent.</title>
        <authorList>
            <person name="Giordano R."/>
            <person name="Donthu R.K."/>
            <person name="Hernandez A.G."/>
            <person name="Wright C.L."/>
            <person name="Zimin A.V."/>
        </authorList>
    </citation>
    <scope>NUCLEOTIDE SEQUENCE [LARGE SCALE GENOMIC DNA]</scope>
    <source>
        <tissue evidence="3">Whole aphids</tissue>
    </source>
</reference>
<name>A0A6G0TVV0_APHGL</name>
<dbReference type="PANTHER" id="PTHR47577">
    <property type="entry name" value="THAP DOMAIN-CONTAINING PROTEIN 6"/>
    <property type="match status" value="1"/>
</dbReference>
<dbReference type="AlphaFoldDB" id="A0A6G0TVV0"/>
<sequence>MKCEPGFLEGVFIFLKQEVTKSTWLQDCSLVFDSMSIRKQLIWESDKGKYAGNVEIGFGESSELATEVLVIMIVSLTKQFKCPIDSSILSTLLSTAIIKLHEISIKVWNVTCDDASANFMLHLMLAICLNKRLFQSDNGDIKWSYIYLLNTFQNDLGLKFANKLTAQHINYRNSVMKVKLAAQTLSSGVADAIDYLCQKGESSFQNSEETVYFIRQIDRLFDILHSRIPFSKRYKSPIHPGNINTIKSVFSDTTNYLKTLKFNGIPLILSGRKMFLIGFIVTMTSTLEIAYKLLGRAQSPLKYILTYKMSQDHLELFFGCIRSRGGSNNNPNCIQFKKTLRQLLFNKNITVESGNCSNFVAPGGDALDFRSEKRCIIKSDNNLDETEIDNYLDVLSSIELIGYTNEILDYIAGYIVKSICIKVVCPYCIDLLLKDDQTEHSYVKGKNFTSFVNRGKLKIVSLAVSNIIQELEKSFQVVVVINNKLHNNVKQNIVMLAKTNILNKSTLFFSPIHTPLMWILVPQVMSIAFSLHLVKVL</sequence>
<dbReference type="EMBL" id="VYZN01000014">
    <property type="protein sequence ID" value="KAE9539557.1"/>
    <property type="molecule type" value="Genomic_DNA"/>
</dbReference>
<evidence type="ECO:0008006" key="5">
    <source>
        <dbReference type="Google" id="ProtNLM"/>
    </source>
</evidence>
<evidence type="ECO:0000313" key="4">
    <source>
        <dbReference type="Proteomes" id="UP000475862"/>
    </source>
</evidence>
<evidence type="ECO:0000259" key="1">
    <source>
        <dbReference type="Pfam" id="PF21788"/>
    </source>
</evidence>
<accession>A0A6G0TVV0</accession>
<feature type="domain" description="Transposable element P transposase-like RNase H C-terminal" evidence="2">
    <location>
        <begin position="307"/>
        <end position="338"/>
    </location>
</feature>